<evidence type="ECO:0000256" key="4">
    <source>
        <dbReference type="SAM" id="SignalP"/>
    </source>
</evidence>
<proteinExistence type="inferred from homology"/>
<dbReference type="PANTHER" id="PTHR46847:SF1">
    <property type="entry name" value="D-ALLOSE-BINDING PERIPLASMIC PROTEIN-RELATED"/>
    <property type="match status" value="1"/>
</dbReference>
<dbReference type="Gene3D" id="3.40.50.2300">
    <property type="match status" value="2"/>
</dbReference>
<reference evidence="6 7" key="1">
    <citation type="submission" date="2019-02" db="EMBL/GenBank/DDBJ databases">
        <title>Deep-cultivation of Planctomycetes and their phenomic and genomic characterization uncovers novel biology.</title>
        <authorList>
            <person name="Wiegand S."/>
            <person name="Jogler M."/>
            <person name="Boedeker C."/>
            <person name="Pinto D."/>
            <person name="Vollmers J."/>
            <person name="Rivas-Marin E."/>
            <person name="Kohn T."/>
            <person name="Peeters S.H."/>
            <person name="Heuer A."/>
            <person name="Rast P."/>
            <person name="Oberbeckmann S."/>
            <person name="Bunk B."/>
            <person name="Jeske O."/>
            <person name="Meyerdierks A."/>
            <person name="Storesund J.E."/>
            <person name="Kallscheuer N."/>
            <person name="Luecker S."/>
            <person name="Lage O.M."/>
            <person name="Pohl T."/>
            <person name="Merkel B.J."/>
            <person name="Hornburger P."/>
            <person name="Mueller R.-W."/>
            <person name="Bruemmer F."/>
            <person name="Labrenz M."/>
            <person name="Spormann A.M."/>
            <person name="Op den Camp H."/>
            <person name="Overmann J."/>
            <person name="Amann R."/>
            <person name="Jetten M.S.M."/>
            <person name="Mascher T."/>
            <person name="Medema M.H."/>
            <person name="Devos D.P."/>
            <person name="Kaster A.-K."/>
            <person name="Ovreas L."/>
            <person name="Rohde M."/>
            <person name="Galperin M.Y."/>
            <person name="Jogler C."/>
        </authorList>
    </citation>
    <scope>NUCLEOTIDE SEQUENCE [LARGE SCALE GENOMIC DNA]</scope>
    <source>
        <strain evidence="6 7">ElP</strain>
    </source>
</reference>
<keyword evidence="7" id="KW-1185">Reference proteome</keyword>
<comment type="subcellular location">
    <subcellularLocation>
        <location evidence="1">Cell envelope</location>
    </subcellularLocation>
</comment>
<dbReference type="CDD" id="cd01536">
    <property type="entry name" value="PBP1_ABC_sugar_binding-like"/>
    <property type="match status" value="1"/>
</dbReference>
<comment type="similarity">
    <text evidence="2">Belongs to the bacterial solute-binding protein 2 family.</text>
</comment>
<dbReference type="KEGG" id="tpla:ElP_26160"/>
<evidence type="ECO:0000256" key="3">
    <source>
        <dbReference type="ARBA" id="ARBA00022729"/>
    </source>
</evidence>
<feature type="domain" description="Periplasmic binding protein" evidence="5">
    <location>
        <begin position="34"/>
        <end position="299"/>
    </location>
</feature>
<dbReference type="PANTHER" id="PTHR46847">
    <property type="entry name" value="D-ALLOSE-BINDING PERIPLASMIC PROTEIN-RELATED"/>
    <property type="match status" value="1"/>
</dbReference>
<feature type="signal peptide" evidence="4">
    <location>
        <begin position="1"/>
        <end position="20"/>
    </location>
</feature>
<dbReference type="GO" id="GO:0030246">
    <property type="term" value="F:carbohydrate binding"/>
    <property type="evidence" value="ECO:0007669"/>
    <property type="project" value="UniProtKB-ARBA"/>
</dbReference>
<keyword evidence="3 4" id="KW-0732">Signal</keyword>
<dbReference type="OrthoDB" id="250606at2"/>
<evidence type="ECO:0000259" key="5">
    <source>
        <dbReference type="Pfam" id="PF13407"/>
    </source>
</evidence>
<evidence type="ECO:0000313" key="7">
    <source>
        <dbReference type="Proteomes" id="UP000317835"/>
    </source>
</evidence>
<gene>
    <name evidence="6" type="primary">rbsB_2</name>
    <name evidence="6" type="ORF">ElP_26160</name>
</gene>
<dbReference type="EMBL" id="CP036426">
    <property type="protein sequence ID" value="QDV34722.1"/>
    <property type="molecule type" value="Genomic_DNA"/>
</dbReference>
<dbReference type="Proteomes" id="UP000317835">
    <property type="component" value="Chromosome"/>
</dbReference>
<evidence type="ECO:0000256" key="2">
    <source>
        <dbReference type="ARBA" id="ARBA00007639"/>
    </source>
</evidence>
<dbReference type="RefSeq" id="WP_145269806.1">
    <property type="nucleotide sequence ID" value="NZ_CP036426.1"/>
</dbReference>
<accession>A0A518H1L1</accession>
<feature type="chain" id="PRO_5021707493" evidence="4">
    <location>
        <begin position="21"/>
        <end position="331"/>
    </location>
</feature>
<evidence type="ECO:0000313" key="6">
    <source>
        <dbReference type="EMBL" id="QDV34722.1"/>
    </source>
</evidence>
<dbReference type="GO" id="GO:0030313">
    <property type="term" value="C:cell envelope"/>
    <property type="evidence" value="ECO:0007669"/>
    <property type="project" value="UniProtKB-SubCell"/>
</dbReference>
<protein>
    <submittedName>
        <fullName evidence="6">D-ribose-binding periplasmic protein</fullName>
    </submittedName>
</protein>
<organism evidence="6 7">
    <name type="scientific">Tautonia plasticadhaerens</name>
    <dbReference type="NCBI Taxonomy" id="2527974"/>
    <lineage>
        <taxon>Bacteria</taxon>
        <taxon>Pseudomonadati</taxon>
        <taxon>Planctomycetota</taxon>
        <taxon>Planctomycetia</taxon>
        <taxon>Isosphaerales</taxon>
        <taxon>Isosphaeraceae</taxon>
        <taxon>Tautonia</taxon>
    </lineage>
</organism>
<dbReference type="AlphaFoldDB" id="A0A518H1L1"/>
<dbReference type="InterPro" id="IPR028082">
    <property type="entry name" value="Peripla_BP_I"/>
</dbReference>
<name>A0A518H1L1_9BACT</name>
<sequence length="331" mass="34749" precursor="true">MRSRAGIALALAALPLASCGGGGDAPGGPGPKTVGVAFETLQTEYWVVSFESIKGELEGRGFTVLEAIADGDANRQFEQVQGFIARGVDGIIVAPKDAKTVIPMIRAANRAGIPMVLYNRPPADSSAEAVTIVADNYAIARETVSHMARLAAEAGGAHKAMILIGDLADQNAVDRRRGFDDAIEEHGGGIEVVAEIPTEWNQEKALAGVTNALQADPGIDFIFTSSDFLFPSLVSALRSAGKYEKVGEPGHVILGGFDGDATAYRMLRDGYLDADGVQDLGFESEQTVRALADLIAGEEVPPVIEDEGFVIHQGNLDEMAPRMWGAGVGGD</sequence>
<dbReference type="SUPFAM" id="SSF53822">
    <property type="entry name" value="Periplasmic binding protein-like I"/>
    <property type="match status" value="1"/>
</dbReference>
<dbReference type="Pfam" id="PF13407">
    <property type="entry name" value="Peripla_BP_4"/>
    <property type="match status" value="1"/>
</dbReference>
<dbReference type="InterPro" id="IPR025997">
    <property type="entry name" value="SBP_2_dom"/>
</dbReference>
<evidence type="ECO:0000256" key="1">
    <source>
        <dbReference type="ARBA" id="ARBA00004196"/>
    </source>
</evidence>